<accession>A0AAV7HB78</accession>
<gene>
    <name evidence="2" type="ORF">IEQ34_005488</name>
</gene>
<proteinExistence type="inferred from homology"/>
<keyword evidence="3" id="KW-1185">Reference proteome</keyword>
<dbReference type="PANTHER" id="PTHR31374:SF29">
    <property type="entry name" value="SAUR-LIKE AUXIN-RESPONSIVE PROTEIN FAMILY"/>
    <property type="match status" value="1"/>
</dbReference>
<dbReference type="Pfam" id="PF02519">
    <property type="entry name" value="Auxin_inducible"/>
    <property type="match status" value="1"/>
</dbReference>
<evidence type="ECO:0000313" key="2">
    <source>
        <dbReference type="EMBL" id="KAH0465385.1"/>
    </source>
</evidence>
<dbReference type="AlphaFoldDB" id="A0AAV7HB78"/>
<evidence type="ECO:0000313" key="3">
    <source>
        <dbReference type="Proteomes" id="UP000775213"/>
    </source>
</evidence>
<comment type="similarity">
    <text evidence="1">Belongs to the ARG7 family.</text>
</comment>
<reference evidence="2 3" key="1">
    <citation type="journal article" date="2021" name="Hortic Res">
        <title>Chromosome-scale assembly of the Dendrobium chrysotoxum genome enhances the understanding of orchid evolution.</title>
        <authorList>
            <person name="Zhang Y."/>
            <person name="Zhang G.Q."/>
            <person name="Zhang D."/>
            <person name="Liu X.D."/>
            <person name="Xu X.Y."/>
            <person name="Sun W.H."/>
            <person name="Yu X."/>
            <person name="Zhu X."/>
            <person name="Wang Z.W."/>
            <person name="Zhao X."/>
            <person name="Zhong W.Y."/>
            <person name="Chen H."/>
            <person name="Yin W.L."/>
            <person name="Huang T."/>
            <person name="Niu S.C."/>
            <person name="Liu Z.J."/>
        </authorList>
    </citation>
    <scope>NUCLEOTIDE SEQUENCE [LARGE SCALE GENOMIC DNA]</scope>
    <source>
        <strain evidence="2">Lindl</strain>
    </source>
</reference>
<dbReference type="GO" id="GO:0009733">
    <property type="term" value="P:response to auxin"/>
    <property type="evidence" value="ECO:0007669"/>
    <property type="project" value="InterPro"/>
</dbReference>
<name>A0AAV7HB78_DENCH</name>
<dbReference type="InterPro" id="IPR003676">
    <property type="entry name" value="SAUR_fam"/>
</dbReference>
<evidence type="ECO:0000256" key="1">
    <source>
        <dbReference type="ARBA" id="ARBA00006974"/>
    </source>
</evidence>
<dbReference type="EMBL" id="JAGFBR010000006">
    <property type="protein sequence ID" value="KAH0465385.1"/>
    <property type="molecule type" value="Genomic_DNA"/>
</dbReference>
<protein>
    <submittedName>
        <fullName evidence="2">Uncharacterized protein</fullName>
    </submittedName>
</protein>
<organism evidence="2 3">
    <name type="scientific">Dendrobium chrysotoxum</name>
    <name type="common">Orchid</name>
    <dbReference type="NCBI Taxonomy" id="161865"/>
    <lineage>
        <taxon>Eukaryota</taxon>
        <taxon>Viridiplantae</taxon>
        <taxon>Streptophyta</taxon>
        <taxon>Embryophyta</taxon>
        <taxon>Tracheophyta</taxon>
        <taxon>Spermatophyta</taxon>
        <taxon>Magnoliopsida</taxon>
        <taxon>Liliopsida</taxon>
        <taxon>Asparagales</taxon>
        <taxon>Orchidaceae</taxon>
        <taxon>Epidendroideae</taxon>
        <taxon>Malaxideae</taxon>
        <taxon>Dendrobiinae</taxon>
        <taxon>Dendrobium</taxon>
    </lineage>
</organism>
<dbReference type="PANTHER" id="PTHR31374">
    <property type="entry name" value="AUXIN-INDUCED PROTEIN-LIKE-RELATED"/>
    <property type="match status" value="1"/>
</dbReference>
<comment type="caution">
    <text evidence="2">The sequence shown here is derived from an EMBL/GenBank/DDBJ whole genome shotgun (WGS) entry which is preliminary data.</text>
</comment>
<sequence>MRGGGGAKKEAALPKGCMAVRVGGRGEEMQRFVVPVEYVNHPLFVGLLKEAEDEYGFEHTGSIRIPCHVEDFRHVQGVIDRENAGHGHGHGGHGHGHGHGHHHLHFSNCFKA</sequence>
<dbReference type="Proteomes" id="UP000775213">
    <property type="component" value="Unassembled WGS sequence"/>
</dbReference>